<dbReference type="AlphaFoldDB" id="X6MU09"/>
<dbReference type="Proteomes" id="UP000023152">
    <property type="component" value="Unassembled WGS sequence"/>
</dbReference>
<keyword evidence="1" id="KW-0472">Membrane</keyword>
<gene>
    <name evidence="2" type="ORF">RFI_20436</name>
</gene>
<organism evidence="2 3">
    <name type="scientific">Reticulomyxa filosa</name>
    <dbReference type="NCBI Taxonomy" id="46433"/>
    <lineage>
        <taxon>Eukaryota</taxon>
        <taxon>Sar</taxon>
        <taxon>Rhizaria</taxon>
        <taxon>Retaria</taxon>
        <taxon>Foraminifera</taxon>
        <taxon>Monothalamids</taxon>
        <taxon>Reticulomyxidae</taxon>
        <taxon>Reticulomyxa</taxon>
    </lineage>
</organism>
<evidence type="ECO:0000313" key="3">
    <source>
        <dbReference type="Proteomes" id="UP000023152"/>
    </source>
</evidence>
<reference evidence="2 3" key="1">
    <citation type="journal article" date="2013" name="Curr. Biol.">
        <title>The Genome of the Foraminiferan Reticulomyxa filosa.</title>
        <authorList>
            <person name="Glockner G."/>
            <person name="Hulsmann N."/>
            <person name="Schleicher M."/>
            <person name="Noegel A.A."/>
            <person name="Eichinger L."/>
            <person name="Gallinger C."/>
            <person name="Pawlowski J."/>
            <person name="Sierra R."/>
            <person name="Euteneuer U."/>
            <person name="Pillet L."/>
            <person name="Moustafa A."/>
            <person name="Platzer M."/>
            <person name="Groth M."/>
            <person name="Szafranski K."/>
            <person name="Schliwa M."/>
        </authorList>
    </citation>
    <scope>NUCLEOTIDE SEQUENCE [LARGE SCALE GENOMIC DNA]</scope>
</reference>
<feature type="transmembrane region" description="Helical" evidence="1">
    <location>
        <begin position="322"/>
        <end position="340"/>
    </location>
</feature>
<sequence length="467" mass="51829">MRIGFLGTEKQNSIYFPLHEQFKENIFSANNLKLLKSIGTIIGLPTNIDLEKVPYYFSLVNNSLGAVQGLRSVSNFQESIYKLFAMKRWDRFNLRDISNLIGIIAFARPYCQAFAFAPSAINYCFSYLTQNQILIIPNLSIASNYAFYYAAKTLVVGHGIREYIGSFLGISDFNESLRNVWSAHFGIQRELNVVEKTKLYCDYSRLLILSYISLSSVVYPAFKGIAESSSFNLVQLIASVTTNIGKEFSNDILKTGNLNVWFALYAIINQIKNGVDTNTVLGKDIYTSDLLSWSLTSGLAVTTFAGFGFWWKAAAYLDQYSLLINAGTIGLDLFTNLITINQEDKDVIKGSALIAVVVGGIAAWAIPFPPLRLAAGLGASAVALYATGNFSSLKAVVKYSLKYASIIGVSYLGFEIYKQVLLMGSDFCSNYLNTNYLMTFTVGFGLIYGFDRIYNLPFNINNGLNKV</sequence>
<feature type="transmembrane region" description="Helical" evidence="1">
    <location>
        <begin position="290"/>
        <end position="310"/>
    </location>
</feature>
<accession>X6MU09</accession>
<name>X6MU09_RETFI</name>
<keyword evidence="3" id="KW-1185">Reference proteome</keyword>
<evidence type="ECO:0000313" key="2">
    <source>
        <dbReference type="EMBL" id="ETO16902.1"/>
    </source>
</evidence>
<comment type="caution">
    <text evidence="2">The sequence shown here is derived from an EMBL/GenBank/DDBJ whole genome shotgun (WGS) entry which is preliminary data.</text>
</comment>
<keyword evidence="1" id="KW-0812">Transmembrane</keyword>
<feature type="transmembrane region" description="Helical" evidence="1">
    <location>
        <begin position="347"/>
        <end position="367"/>
    </location>
</feature>
<evidence type="ECO:0000256" key="1">
    <source>
        <dbReference type="SAM" id="Phobius"/>
    </source>
</evidence>
<feature type="transmembrane region" description="Helical" evidence="1">
    <location>
        <begin position="434"/>
        <end position="450"/>
    </location>
</feature>
<dbReference type="EMBL" id="ASPP01017673">
    <property type="protein sequence ID" value="ETO16902.1"/>
    <property type="molecule type" value="Genomic_DNA"/>
</dbReference>
<protein>
    <submittedName>
        <fullName evidence="2">Uncharacterized protein</fullName>
    </submittedName>
</protein>
<keyword evidence="1" id="KW-1133">Transmembrane helix</keyword>
<feature type="transmembrane region" description="Helical" evidence="1">
    <location>
        <begin position="373"/>
        <end position="391"/>
    </location>
</feature>
<proteinExistence type="predicted"/>